<feature type="chain" id="PRO_5016060921" evidence="1">
    <location>
        <begin position="28"/>
        <end position="299"/>
    </location>
</feature>
<keyword evidence="1" id="KW-0732">Signal</keyword>
<accession>A0A2W1MZ41</accession>
<sequence length="299" mass="34444">MKTIVNIILLSISLSSCLGVSSSNSEALVDFNLNKSDFSKENQKQFSDYWYNGTAELTAYELSQARYGEIHEGKAVLIFVTEQFLPKKQVKADQSSPENITVLKLNSTKKYLTGIYPYSVMGSVFTPIDKNDHAIKATFSSQEWCGQTYIQLNNRKKFEVNSHSYFEGNGDDKFKIKKSYLENDIWTNIRMDPKSLPLGSLKMIPSLEFFGMNHQQVKVFQVNATLVEKDSLNYYQLSYPELNRVLIIKFEKIFPFAIEGWEETYKKQTTTATRIKSIRSDYWNKNSVKDTVLRKELGL</sequence>
<comment type="caution">
    <text evidence="2">The sequence shown here is derived from an EMBL/GenBank/DDBJ whole genome shotgun (WGS) entry which is preliminary data.</text>
</comment>
<evidence type="ECO:0000313" key="2">
    <source>
        <dbReference type="EMBL" id="PZE16510.1"/>
    </source>
</evidence>
<dbReference type="RefSeq" id="WP_111063969.1">
    <property type="nucleotide sequence ID" value="NZ_JBHUCU010000005.1"/>
</dbReference>
<protein>
    <submittedName>
        <fullName evidence="2">Septum formation inhibitor Maf</fullName>
    </submittedName>
</protein>
<organism evidence="2 3">
    <name type="scientific">Putridiphycobacter roseus</name>
    <dbReference type="NCBI Taxonomy" id="2219161"/>
    <lineage>
        <taxon>Bacteria</taxon>
        <taxon>Pseudomonadati</taxon>
        <taxon>Bacteroidota</taxon>
        <taxon>Flavobacteriia</taxon>
        <taxon>Flavobacteriales</taxon>
        <taxon>Crocinitomicaceae</taxon>
        <taxon>Putridiphycobacter</taxon>
    </lineage>
</organism>
<dbReference type="AlphaFoldDB" id="A0A2W1MZ41"/>
<dbReference type="Proteomes" id="UP000249248">
    <property type="component" value="Unassembled WGS sequence"/>
</dbReference>
<keyword evidence="3" id="KW-1185">Reference proteome</keyword>
<dbReference type="OrthoDB" id="5496093at2"/>
<gene>
    <name evidence="2" type="ORF">DNU06_12855</name>
</gene>
<proteinExistence type="predicted"/>
<evidence type="ECO:0000313" key="3">
    <source>
        <dbReference type="Proteomes" id="UP000249248"/>
    </source>
</evidence>
<reference evidence="2 3" key="1">
    <citation type="submission" date="2018-06" db="EMBL/GenBank/DDBJ databases">
        <title>The draft genome sequence of Crocinitomix sp. SM1701.</title>
        <authorList>
            <person name="Zhang X."/>
        </authorList>
    </citation>
    <scope>NUCLEOTIDE SEQUENCE [LARGE SCALE GENOMIC DNA]</scope>
    <source>
        <strain evidence="2 3">SM1701</strain>
    </source>
</reference>
<feature type="signal peptide" evidence="1">
    <location>
        <begin position="1"/>
        <end position="27"/>
    </location>
</feature>
<evidence type="ECO:0000256" key="1">
    <source>
        <dbReference type="SAM" id="SignalP"/>
    </source>
</evidence>
<dbReference type="PROSITE" id="PS51257">
    <property type="entry name" value="PROKAR_LIPOPROTEIN"/>
    <property type="match status" value="1"/>
</dbReference>
<dbReference type="EMBL" id="QKSB01000008">
    <property type="protein sequence ID" value="PZE16510.1"/>
    <property type="molecule type" value="Genomic_DNA"/>
</dbReference>
<name>A0A2W1MZ41_9FLAO</name>